<keyword evidence="2" id="KW-0460">Magnesium</keyword>
<organism evidence="4 5">
    <name type="scientific">Chenggangzhangella methanolivorans</name>
    <dbReference type="NCBI Taxonomy" id="1437009"/>
    <lineage>
        <taxon>Bacteria</taxon>
        <taxon>Pseudomonadati</taxon>
        <taxon>Pseudomonadota</taxon>
        <taxon>Alphaproteobacteria</taxon>
        <taxon>Hyphomicrobiales</taxon>
        <taxon>Methylopilaceae</taxon>
        <taxon>Chenggangzhangella</taxon>
    </lineage>
</organism>
<keyword evidence="1 4" id="KW-0808">Transferase</keyword>
<keyword evidence="5" id="KW-1185">Reference proteome</keyword>
<evidence type="ECO:0000313" key="4">
    <source>
        <dbReference type="EMBL" id="QZO01417.1"/>
    </source>
</evidence>
<dbReference type="KEGG" id="cmet:K6K41_08195"/>
<evidence type="ECO:0000313" key="5">
    <source>
        <dbReference type="Proteomes" id="UP000825701"/>
    </source>
</evidence>
<accession>A0A9E6RI33</accession>
<dbReference type="EMBL" id="CP081869">
    <property type="protein sequence ID" value="QZO01417.1"/>
    <property type="molecule type" value="Genomic_DNA"/>
</dbReference>
<dbReference type="Proteomes" id="UP000825701">
    <property type="component" value="Chromosome"/>
</dbReference>
<proteinExistence type="predicted"/>
<dbReference type="PANTHER" id="PTHR19136:SF81">
    <property type="entry name" value="MOLYBDENUM COFACTOR GUANYLYLTRANSFERASE"/>
    <property type="match status" value="1"/>
</dbReference>
<reference evidence="4" key="1">
    <citation type="submission" date="2021-08" db="EMBL/GenBank/DDBJ databases">
        <authorList>
            <person name="Zhang H."/>
            <person name="Xu M."/>
            <person name="Yu Z."/>
            <person name="Yang L."/>
            <person name="Cai Y."/>
        </authorList>
    </citation>
    <scope>NUCLEOTIDE SEQUENCE</scope>
    <source>
        <strain evidence="4">CHL1</strain>
    </source>
</reference>
<sequence>MTAALILAGTRRGGDKLAEAEGVSHKTLIEVGGRPMLERVVDALRASGRIDRILVSINKPKLVKIPGVETIKSAKSLAESVIEGVNAIGAPAFVTTGDHALLEPEWIRYFIDNAPDVDLALGIARAEAVSRDAPDTERTFIKLADGQFSGCNMFYVRHIEALRGVEVWREFEQLRKRPFKMLQKLGPSAIFAYATGRLTTERVAKEVGRLTGGLTAGIVDMPFGRSAIDVDKPADLELVRRLLEREAA</sequence>
<dbReference type="Pfam" id="PF12804">
    <property type="entry name" value="NTP_transf_3"/>
    <property type="match status" value="1"/>
</dbReference>
<dbReference type="Gene3D" id="3.90.550.10">
    <property type="entry name" value="Spore Coat Polysaccharide Biosynthesis Protein SpsA, Chain A"/>
    <property type="match status" value="1"/>
</dbReference>
<feature type="domain" description="MobA-like NTP transferase" evidence="3">
    <location>
        <begin position="22"/>
        <end position="115"/>
    </location>
</feature>
<dbReference type="PANTHER" id="PTHR19136">
    <property type="entry name" value="MOLYBDENUM COFACTOR GUANYLYLTRANSFERASE"/>
    <property type="match status" value="1"/>
</dbReference>
<dbReference type="InterPro" id="IPR025877">
    <property type="entry name" value="MobA-like_NTP_Trfase"/>
</dbReference>
<dbReference type="InterPro" id="IPR029044">
    <property type="entry name" value="Nucleotide-diphossugar_trans"/>
</dbReference>
<protein>
    <submittedName>
        <fullName evidence="4">NTP transferase domain-containing protein</fullName>
    </submittedName>
</protein>
<evidence type="ECO:0000256" key="1">
    <source>
        <dbReference type="ARBA" id="ARBA00022679"/>
    </source>
</evidence>
<name>A0A9E6RI33_9HYPH</name>
<evidence type="ECO:0000259" key="3">
    <source>
        <dbReference type="Pfam" id="PF12804"/>
    </source>
</evidence>
<dbReference type="RefSeq" id="WP_261404692.1">
    <property type="nucleotide sequence ID" value="NZ_CP081869.1"/>
</dbReference>
<dbReference type="SUPFAM" id="SSF53448">
    <property type="entry name" value="Nucleotide-diphospho-sugar transferases"/>
    <property type="match status" value="1"/>
</dbReference>
<dbReference type="GO" id="GO:0016779">
    <property type="term" value="F:nucleotidyltransferase activity"/>
    <property type="evidence" value="ECO:0007669"/>
    <property type="project" value="TreeGrafter"/>
</dbReference>
<evidence type="ECO:0000256" key="2">
    <source>
        <dbReference type="ARBA" id="ARBA00022842"/>
    </source>
</evidence>
<gene>
    <name evidence="4" type="ORF">K6K41_08195</name>
</gene>
<dbReference type="AlphaFoldDB" id="A0A9E6RI33"/>